<organism evidence="3 4">
    <name type="scientific">Klebsormidium nitens</name>
    <name type="common">Green alga</name>
    <name type="synonym">Ulothrix nitens</name>
    <dbReference type="NCBI Taxonomy" id="105231"/>
    <lineage>
        <taxon>Eukaryota</taxon>
        <taxon>Viridiplantae</taxon>
        <taxon>Streptophyta</taxon>
        <taxon>Klebsormidiophyceae</taxon>
        <taxon>Klebsormidiales</taxon>
        <taxon>Klebsormidiaceae</taxon>
        <taxon>Klebsormidium</taxon>
    </lineage>
</organism>
<evidence type="ECO:0000313" key="3">
    <source>
        <dbReference type="EMBL" id="GAQ87783.1"/>
    </source>
</evidence>
<dbReference type="OMA" id="WRTINLF"/>
<feature type="compositionally biased region" description="Polar residues" evidence="1">
    <location>
        <begin position="76"/>
        <end position="94"/>
    </location>
</feature>
<feature type="region of interest" description="Disordered" evidence="1">
    <location>
        <begin position="72"/>
        <end position="113"/>
    </location>
</feature>
<feature type="compositionally biased region" description="Basic and acidic residues" evidence="1">
    <location>
        <begin position="100"/>
        <end position="113"/>
    </location>
</feature>
<feature type="region of interest" description="Disordered" evidence="1">
    <location>
        <begin position="1"/>
        <end position="34"/>
    </location>
</feature>
<keyword evidence="4" id="KW-1185">Reference proteome</keyword>
<evidence type="ECO:0000259" key="2">
    <source>
        <dbReference type="PROSITE" id="PS50076"/>
    </source>
</evidence>
<feature type="compositionally biased region" description="Gly residues" evidence="1">
    <location>
        <begin position="23"/>
        <end position="32"/>
    </location>
</feature>
<sequence length="243" mass="27156">MAPPIGSTDGPREREASKTSGAVGSGLQGVTGGTRTTRIEHGEWAVVLLALAAAGNIVTLRKRLLHIQRMNPPRESWQSSSSTGQRAYSQSARSGPQARTDYEGAARRAHERAQRMRTMWEEEFRRQQRHQRAWEREAAEREHFQQAYARYNARFQYRGQGGPFSYFQGAPPARGAEHLAVLGLDGTRGATFTAAEIKAAFRAKALETHPDRNPQNQEEAKEKFRKVVEAYEALGHVQKGSML</sequence>
<dbReference type="EMBL" id="DF237326">
    <property type="protein sequence ID" value="GAQ87783.1"/>
    <property type="molecule type" value="Genomic_DNA"/>
</dbReference>
<dbReference type="CDD" id="cd06257">
    <property type="entry name" value="DnaJ"/>
    <property type="match status" value="1"/>
</dbReference>
<evidence type="ECO:0000256" key="1">
    <source>
        <dbReference type="SAM" id="MobiDB-lite"/>
    </source>
</evidence>
<dbReference type="Proteomes" id="UP000054558">
    <property type="component" value="Unassembled WGS sequence"/>
</dbReference>
<reference evidence="3 4" key="1">
    <citation type="journal article" date="2014" name="Nat. Commun.">
        <title>Klebsormidium flaccidum genome reveals primary factors for plant terrestrial adaptation.</title>
        <authorList>
            <person name="Hori K."/>
            <person name="Maruyama F."/>
            <person name="Fujisawa T."/>
            <person name="Togashi T."/>
            <person name="Yamamoto N."/>
            <person name="Seo M."/>
            <person name="Sato S."/>
            <person name="Yamada T."/>
            <person name="Mori H."/>
            <person name="Tajima N."/>
            <person name="Moriyama T."/>
            <person name="Ikeuchi M."/>
            <person name="Watanabe M."/>
            <person name="Wada H."/>
            <person name="Kobayashi K."/>
            <person name="Saito M."/>
            <person name="Masuda T."/>
            <person name="Sasaki-Sekimoto Y."/>
            <person name="Mashiguchi K."/>
            <person name="Awai K."/>
            <person name="Shimojima M."/>
            <person name="Masuda S."/>
            <person name="Iwai M."/>
            <person name="Nobusawa T."/>
            <person name="Narise T."/>
            <person name="Kondo S."/>
            <person name="Saito H."/>
            <person name="Sato R."/>
            <person name="Murakawa M."/>
            <person name="Ihara Y."/>
            <person name="Oshima-Yamada Y."/>
            <person name="Ohtaka K."/>
            <person name="Satoh M."/>
            <person name="Sonobe K."/>
            <person name="Ishii M."/>
            <person name="Ohtani R."/>
            <person name="Kanamori-Sato M."/>
            <person name="Honoki R."/>
            <person name="Miyazaki D."/>
            <person name="Mochizuki H."/>
            <person name="Umetsu J."/>
            <person name="Higashi K."/>
            <person name="Shibata D."/>
            <person name="Kamiya Y."/>
            <person name="Sato N."/>
            <person name="Nakamura Y."/>
            <person name="Tabata S."/>
            <person name="Ida S."/>
            <person name="Kurokawa K."/>
            <person name="Ohta H."/>
        </authorList>
    </citation>
    <scope>NUCLEOTIDE SEQUENCE [LARGE SCALE GENOMIC DNA]</scope>
    <source>
        <strain evidence="3 4">NIES-2285</strain>
    </source>
</reference>
<feature type="domain" description="J" evidence="2">
    <location>
        <begin position="177"/>
        <end position="239"/>
    </location>
</feature>
<dbReference type="InterPro" id="IPR036869">
    <property type="entry name" value="J_dom_sf"/>
</dbReference>
<proteinExistence type="predicted"/>
<gene>
    <name evidence="3" type="ORF">KFL_003770030</name>
</gene>
<dbReference type="Pfam" id="PF00226">
    <property type="entry name" value="DnaJ"/>
    <property type="match status" value="1"/>
</dbReference>
<dbReference type="Gene3D" id="1.10.287.110">
    <property type="entry name" value="DnaJ domain"/>
    <property type="match status" value="1"/>
</dbReference>
<dbReference type="PANTHER" id="PTHR45000">
    <property type="entry name" value="CHAPERONE DNAJ-DOMAIN SUPERFAMILY PROTEIN"/>
    <property type="match status" value="1"/>
</dbReference>
<evidence type="ECO:0000313" key="4">
    <source>
        <dbReference type="Proteomes" id="UP000054558"/>
    </source>
</evidence>
<dbReference type="PROSITE" id="PS50076">
    <property type="entry name" value="DNAJ_2"/>
    <property type="match status" value="1"/>
</dbReference>
<dbReference type="PRINTS" id="PR00625">
    <property type="entry name" value="JDOMAIN"/>
</dbReference>
<dbReference type="PANTHER" id="PTHR45000:SF5">
    <property type="entry name" value="CHAPERONE DNAJ-DOMAIN SUPERFAMILY PROTEIN"/>
    <property type="match status" value="1"/>
</dbReference>
<dbReference type="OrthoDB" id="10250354at2759"/>
<dbReference type="InterPro" id="IPR001623">
    <property type="entry name" value="DnaJ_domain"/>
</dbReference>
<dbReference type="AlphaFoldDB" id="A0A1Y1IB48"/>
<name>A0A1Y1IB48_KLENI</name>
<accession>A0A1Y1IB48</accession>
<dbReference type="SMART" id="SM00271">
    <property type="entry name" value="DnaJ"/>
    <property type="match status" value="1"/>
</dbReference>
<protein>
    <submittedName>
        <fullName evidence="3">Chaperone DnaJ-domain superfamily protein</fullName>
    </submittedName>
</protein>
<dbReference type="SUPFAM" id="SSF46565">
    <property type="entry name" value="Chaperone J-domain"/>
    <property type="match status" value="1"/>
</dbReference>